<dbReference type="InParanoid" id="A0A5Q0BFT3"/>
<dbReference type="InterPro" id="IPR001789">
    <property type="entry name" value="Sig_transdc_resp-reg_receiver"/>
</dbReference>
<dbReference type="OrthoDB" id="5697380at2"/>
<protein>
    <submittedName>
        <fullName evidence="3">Response regulator</fullName>
    </submittedName>
</protein>
<dbReference type="SUPFAM" id="SSF52172">
    <property type="entry name" value="CheY-like"/>
    <property type="match status" value="1"/>
</dbReference>
<organism evidence="3 4">
    <name type="scientific">Candidatus Methylospira mobilis</name>
    <dbReference type="NCBI Taxonomy" id="1808979"/>
    <lineage>
        <taxon>Bacteria</taxon>
        <taxon>Pseudomonadati</taxon>
        <taxon>Pseudomonadota</taxon>
        <taxon>Gammaproteobacteria</taxon>
        <taxon>Methylococcales</taxon>
        <taxon>Methylococcaceae</taxon>
        <taxon>Candidatus Methylospira</taxon>
    </lineage>
</organism>
<sequence>MSDYQILPFYFPTTVIFVDDSTDFLVNLSLQLSPELAFQLYDSSESALLALRGANNMTTPLERFFSCFHAGEDIPLSHHVIEINLDKIHREVYNEFRFEQVSVVVVDYDMPNINGIDFCRSIPDTAIKKVLLTGKADEKIAVMAFNEGIIDRFILKQDKAVINVLNKTIRELQRDYFNGIERMLADALAVGSHSFLQDALFAAEFQKICSELRIVEFYLSSNPDGILMLNSAGVESLLLVMDDSTLISHYEIAYDQGAPDELLTALKSNQLVPYFWKTQGNYTPSCHNWRDFLYPATEFKGKQWYYYSIVKNPPGYKTDTVLSYNEFIDHLDQQRYMNA</sequence>
<evidence type="ECO:0000259" key="2">
    <source>
        <dbReference type="PROSITE" id="PS50110"/>
    </source>
</evidence>
<dbReference type="EMBL" id="CP044205">
    <property type="protein sequence ID" value="QFY42399.1"/>
    <property type="molecule type" value="Genomic_DNA"/>
</dbReference>
<keyword evidence="4" id="KW-1185">Reference proteome</keyword>
<dbReference type="KEGG" id="mmob:F6R98_06965"/>
<dbReference type="PROSITE" id="PS50110">
    <property type="entry name" value="RESPONSE_REGULATORY"/>
    <property type="match status" value="1"/>
</dbReference>
<evidence type="ECO:0000256" key="1">
    <source>
        <dbReference type="PROSITE-ProRule" id="PRU00169"/>
    </source>
</evidence>
<dbReference type="AlphaFoldDB" id="A0A5Q0BFT3"/>
<evidence type="ECO:0000313" key="3">
    <source>
        <dbReference type="EMBL" id="QFY42399.1"/>
    </source>
</evidence>
<dbReference type="Pfam" id="PF00072">
    <property type="entry name" value="Response_reg"/>
    <property type="match status" value="1"/>
</dbReference>
<dbReference type="RefSeq" id="WP_153248380.1">
    <property type="nucleotide sequence ID" value="NZ_CP044205.1"/>
</dbReference>
<feature type="domain" description="Response regulatory" evidence="2">
    <location>
        <begin position="14"/>
        <end position="170"/>
    </location>
</feature>
<dbReference type="Proteomes" id="UP000325755">
    <property type="component" value="Chromosome"/>
</dbReference>
<accession>A0A5Q0BFT3</accession>
<dbReference type="GO" id="GO:0000160">
    <property type="term" value="P:phosphorelay signal transduction system"/>
    <property type="evidence" value="ECO:0007669"/>
    <property type="project" value="InterPro"/>
</dbReference>
<feature type="modified residue" description="4-aspartylphosphate" evidence="1">
    <location>
        <position position="107"/>
    </location>
</feature>
<evidence type="ECO:0000313" key="4">
    <source>
        <dbReference type="Proteomes" id="UP000325755"/>
    </source>
</evidence>
<proteinExistence type="predicted"/>
<name>A0A5Q0BFT3_9GAMM</name>
<reference evidence="3 4" key="1">
    <citation type="submission" date="2019-09" db="EMBL/GenBank/DDBJ databases">
        <title>Ecophysiology of the spiral-shaped methanotroph Methylospira mobilis as revealed by the complete genome sequence.</title>
        <authorList>
            <person name="Oshkin I.Y."/>
            <person name="Dedysh S.N."/>
            <person name="Miroshnikov K."/>
            <person name="Danilova O.V."/>
            <person name="Hakobyan A."/>
            <person name="Liesack W."/>
        </authorList>
    </citation>
    <scope>NUCLEOTIDE SEQUENCE [LARGE SCALE GENOMIC DNA]</scope>
    <source>
        <strain evidence="3 4">Shm1</strain>
    </source>
</reference>
<keyword evidence="1" id="KW-0597">Phosphoprotein</keyword>
<dbReference type="InterPro" id="IPR011006">
    <property type="entry name" value="CheY-like_superfamily"/>
</dbReference>
<dbReference type="Gene3D" id="3.40.50.2300">
    <property type="match status" value="1"/>
</dbReference>
<gene>
    <name evidence="3" type="ORF">F6R98_06965</name>
</gene>